<dbReference type="Proteomes" id="UP001488805">
    <property type="component" value="Unassembled WGS sequence"/>
</dbReference>
<evidence type="ECO:0000313" key="1">
    <source>
        <dbReference type="EMBL" id="KAK9516000.1"/>
    </source>
</evidence>
<dbReference type="EMBL" id="JBCEZU010000584">
    <property type="protein sequence ID" value="KAK9516013.1"/>
    <property type="molecule type" value="Genomic_DNA"/>
</dbReference>
<sequence>MYLSGQRKGPIDPDRGCAVPCRAMLVLPSPGAAEHGRVRTILLLARSGFRRLWEAGLPFRCLGVGAVDWPTETVTSLPLSDSAACHWSVEIPTSCGELRGFFRSKGVKELRNDRMGLPVNR</sequence>
<evidence type="ECO:0000313" key="3">
    <source>
        <dbReference type="Proteomes" id="UP001488805"/>
    </source>
</evidence>
<name>A0AAW1E0R7_ZOAVI</name>
<accession>A0AAW1E0R7</accession>
<gene>
    <name evidence="2" type="ORF">VZT92_025317</name>
    <name evidence="1" type="ORF">VZT92_025330</name>
</gene>
<keyword evidence="3" id="KW-1185">Reference proteome</keyword>
<protein>
    <submittedName>
        <fullName evidence="2">Uncharacterized protein</fullName>
    </submittedName>
</protein>
<dbReference type="AlphaFoldDB" id="A0AAW1E0R7"/>
<comment type="caution">
    <text evidence="2">The sequence shown here is derived from an EMBL/GenBank/DDBJ whole genome shotgun (WGS) entry which is preliminary data.</text>
</comment>
<reference evidence="2 3" key="1">
    <citation type="journal article" date="2024" name="Genome Biol. Evol.">
        <title>Chromosome-level genome assembly of the viviparous eelpout Zoarces viviparus.</title>
        <authorList>
            <person name="Fuhrmann N."/>
            <person name="Brasseur M.V."/>
            <person name="Bakowski C.E."/>
            <person name="Podsiadlowski L."/>
            <person name="Prost S."/>
            <person name="Krehenwinkel H."/>
            <person name="Mayer C."/>
        </authorList>
    </citation>
    <scope>NUCLEOTIDE SEQUENCE [LARGE SCALE GENOMIC DNA]</scope>
    <source>
        <strain evidence="2">NO-MEL_2022_Ind0_liver</strain>
    </source>
</reference>
<evidence type="ECO:0000313" key="2">
    <source>
        <dbReference type="EMBL" id="KAK9516013.1"/>
    </source>
</evidence>
<organism evidence="2 3">
    <name type="scientific">Zoarces viviparus</name>
    <name type="common">Viviparous eelpout</name>
    <name type="synonym">Blennius viviparus</name>
    <dbReference type="NCBI Taxonomy" id="48416"/>
    <lineage>
        <taxon>Eukaryota</taxon>
        <taxon>Metazoa</taxon>
        <taxon>Chordata</taxon>
        <taxon>Craniata</taxon>
        <taxon>Vertebrata</taxon>
        <taxon>Euteleostomi</taxon>
        <taxon>Actinopterygii</taxon>
        <taxon>Neopterygii</taxon>
        <taxon>Teleostei</taxon>
        <taxon>Neoteleostei</taxon>
        <taxon>Acanthomorphata</taxon>
        <taxon>Eupercaria</taxon>
        <taxon>Perciformes</taxon>
        <taxon>Cottioidei</taxon>
        <taxon>Zoarcales</taxon>
        <taxon>Zoarcidae</taxon>
        <taxon>Zoarcinae</taxon>
        <taxon>Zoarces</taxon>
    </lineage>
</organism>
<dbReference type="EMBL" id="JBCEZU010000585">
    <property type="protein sequence ID" value="KAK9516000.1"/>
    <property type="molecule type" value="Genomic_DNA"/>
</dbReference>
<proteinExistence type="predicted"/>